<evidence type="ECO:0000256" key="1">
    <source>
        <dbReference type="SAM" id="SignalP"/>
    </source>
</evidence>
<feature type="domain" description="Beta-lactamase-related" evidence="2">
    <location>
        <begin position="106"/>
        <end position="406"/>
    </location>
</feature>
<organism evidence="4 5">
    <name type="scientific">Emergomyces africanus</name>
    <dbReference type="NCBI Taxonomy" id="1955775"/>
    <lineage>
        <taxon>Eukaryota</taxon>
        <taxon>Fungi</taxon>
        <taxon>Dikarya</taxon>
        <taxon>Ascomycota</taxon>
        <taxon>Pezizomycotina</taxon>
        <taxon>Eurotiomycetes</taxon>
        <taxon>Eurotiomycetidae</taxon>
        <taxon>Onygenales</taxon>
        <taxon>Ajellomycetaceae</taxon>
        <taxon>Emergomyces</taxon>
    </lineage>
</organism>
<dbReference type="InterPro" id="IPR058664">
    <property type="entry name" value="ARB_00930-like_C"/>
</dbReference>
<reference evidence="4 5" key="1">
    <citation type="submission" date="2015-07" db="EMBL/GenBank/DDBJ databases">
        <title>Emmonsia species relationships and genome sequence.</title>
        <authorList>
            <person name="Cuomo C.A."/>
            <person name="Schwartz I.S."/>
            <person name="Kenyon C."/>
            <person name="de Hoog G.S."/>
            <person name="Govender N.P."/>
            <person name="Botha A."/>
            <person name="Moreno L."/>
            <person name="de Vries M."/>
            <person name="Munoz J.F."/>
            <person name="Stielow J.B."/>
        </authorList>
    </citation>
    <scope>NUCLEOTIDE SEQUENCE [LARGE SCALE GENOMIC DNA]</scope>
    <source>
        <strain evidence="4 5">CBS 136260</strain>
    </source>
</reference>
<evidence type="ECO:0000313" key="4">
    <source>
        <dbReference type="EMBL" id="OAX81188.1"/>
    </source>
</evidence>
<feature type="signal peptide" evidence="1">
    <location>
        <begin position="1"/>
        <end position="20"/>
    </location>
</feature>
<dbReference type="AlphaFoldDB" id="A0A1B7NWM6"/>
<dbReference type="OrthoDB" id="6220758at2759"/>
<dbReference type="Gene3D" id="3.40.710.10">
    <property type="entry name" value="DD-peptidase/beta-lactamase superfamily"/>
    <property type="match status" value="1"/>
</dbReference>
<evidence type="ECO:0000259" key="2">
    <source>
        <dbReference type="Pfam" id="PF00144"/>
    </source>
</evidence>
<dbReference type="SUPFAM" id="SSF56601">
    <property type="entry name" value="beta-lactamase/transpeptidase-like"/>
    <property type="match status" value="1"/>
</dbReference>
<feature type="domain" description="Beta-lactamase-like ARB-00930-like C-terminal" evidence="3">
    <location>
        <begin position="428"/>
        <end position="580"/>
    </location>
</feature>
<sequence>MLWSLASIIPLLSLTAAAKGLLPTEECPLLGPTFSSDFDLGQTDAFAKAKDSFPGVIEALFKSGVVDSSVSSFAIDVYSTVTNKSIYSYFHQATDPALNEIFPAGGIDDGTAIRLGSVSKLFTVYAILTHAGGMEVLDHPVTKYLPQLGNEPLKDRADPLERIAWEDVTVGALASHMGGTGQFPPASIICYSPIPEKNQCSIPEFLTQMRDAKIPSQPVFQSSLYSDAGFGVLGRVLESMTGVPYNEAIQSVLAKPLGLKITGSIVPEGKDPNAIVIPGKTPVPGETPETAWGYDNQITAPSGGIYSNLADLRATGLSILQSRLLSPATTRLWMKPRAHLSSLTNSVGAPWEINRLTLPVSPNSNRSRVSDIYTKAGGQPGYTAVFALSPDHGLGFSVLVAGKTAGSDRWPLRAAVGETFVVAAEHAAMENAAKNFAGIFADETDGASNVTLTVDKDHTGLGLKSWFVDGVEWRANISQPGLVLPEGLDQTVRLYSTGLKSRSEDGCTLLQYRAVPQIIVSEQAPAAGQGVRGLFDDGCTSWFNTAFYDLGTGVMDEFVLKVKDGKLIEVRSKVAEKVMRNSTTKKA</sequence>
<dbReference type="PANTHER" id="PTHR22935:SF97">
    <property type="entry name" value="BETA-LACTAMASE-RELATED DOMAIN-CONTAINING PROTEIN"/>
    <property type="match status" value="1"/>
</dbReference>
<dbReference type="EMBL" id="LGUA01000527">
    <property type="protein sequence ID" value="OAX81188.1"/>
    <property type="molecule type" value="Genomic_DNA"/>
</dbReference>
<comment type="caution">
    <text evidence="4">The sequence shown here is derived from an EMBL/GenBank/DDBJ whole genome shotgun (WGS) entry which is preliminary data.</text>
</comment>
<evidence type="ECO:0000259" key="3">
    <source>
        <dbReference type="Pfam" id="PF26335"/>
    </source>
</evidence>
<gene>
    <name evidence="4" type="ORF">ACJ72_04468</name>
</gene>
<evidence type="ECO:0000313" key="5">
    <source>
        <dbReference type="Proteomes" id="UP000091918"/>
    </source>
</evidence>
<feature type="chain" id="PRO_5008598254" evidence="1">
    <location>
        <begin position="21"/>
        <end position="587"/>
    </location>
</feature>
<dbReference type="Proteomes" id="UP000091918">
    <property type="component" value="Unassembled WGS sequence"/>
</dbReference>
<dbReference type="InterPro" id="IPR012338">
    <property type="entry name" value="Beta-lactam/transpept-like"/>
</dbReference>
<name>A0A1B7NWM6_9EURO</name>
<accession>A0A1B7NWM6</accession>
<dbReference type="InterPro" id="IPR051478">
    <property type="entry name" value="Beta-lactamase-like_AB/R"/>
</dbReference>
<protein>
    <submittedName>
        <fullName evidence="4">Uncharacterized protein</fullName>
    </submittedName>
</protein>
<dbReference type="PANTHER" id="PTHR22935">
    <property type="entry name" value="PENICILLIN-BINDING PROTEIN"/>
    <property type="match status" value="1"/>
</dbReference>
<dbReference type="Pfam" id="PF26335">
    <property type="entry name" value="ARB_00930_C"/>
    <property type="match status" value="1"/>
</dbReference>
<keyword evidence="1" id="KW-0732">Signal</keyword>
<dbReference type="InterPro" id="IPR001466">
    <property type="entry name" value="Beta-lactam-related"/>
</dbReference>
<dbReference type="Pfam" id="PF00144">
    <property type="entry name" value="Beta-lactamase"/>
    <property type="match status" value="1"/>
</dbReference>
<keyword evidence="5" id="KW-1185">Reference proteome</keyword>
<proteinExistence type="predicted"/>
<dbReference type="STRING" id="1658172.A0A1B7NWM6"/>